<gene>
    <name evidence="7" type="primary">cuyA_1</name>
    <name evidence="7" type="ORF">CSLFYP84_00654</name>
</gene>
<dbReference type="EMBL" id="CACRUA010000007">
    <property type="protein sequence ID" value="VYT81951.1"/>
    <property type="molecule type" value="Genomic_DNA"/>
</dbReference>
<sequence length="329" mass="35509">MTSEAITRLLNGLPRQILFPGVTPVTRMYNLEKLAGAGPLYIKRDDLNGVGPGGNKVRPLEYLLGEALARKNDTIIASGQANSNLCSIAASACCKLGVKCILVHNSNRPEKPAGNALLNYLSGVEEHYIGEVSEKQREIYISELADVLTKNGKKPYIIENGATTIHGSVGYIHLPLELAALGSEYSITDLFVPGGNGGLASGIVLGTMLLGNPFHVHVITVENPKEELHRIIKELVEGMKEYLGTDIDLPLDCAMTIHEDYRGGGWGIPTKEADAMIQTAANQEGIFLERVYTSKTVWGMYDLLKKGKIKTGGACVLHSGGFAALFNQY</sequence>
<dbReference type="EC" id="4.4.1.25" evidence="7"/>
<evidence type="ECO:0000256" key="2">
    <source>
        <dbReference type="ARBA" id="ARBA00008639"/>
    </source>
</evidence>
<dbReference type="PIRSF" id="PIRSF006278">
    <property type="entry name" value="ACCD_DCysDesulf"/>
    <property type="match status" value="1"/>
</dbReference>
<feature type="active site" description="Nucleophile" evidence="4">
    <location>
        <position position="83"/>
    </location>
</feature>
<evidence type="ECO:0000256" key="3">
    <source>
        <dbReference type="ARBA" id="ARBA00022898"/>
    </source>
</evidence>
<dbReference type="InterPro" id="IPR001926">
    <property type="entry name" value="TrpB-like_PALP"/>
</dbReference>
<dbReference type="AlphaFoldDB" id="A0A6N2ZRF7"/>
<evidence type="ECO:0000313" key="7">
    <source>
        <dbReference type="EMBL" id="VYT81951.1"/>
    </source>
</evidence>
<feature type="domain" description="Tryptophan synthase beta chain-like PALP" evidence="6">
    <location>
        <begin position="20"/>
        <end position="320"/>
    </location>
</feature>
<dbReference type="InterPro" id="IPR027278">
    <property type="entry name" value="ACCD_DCysDesulf"/>
</dbReference>
<dbReference type="PANTHER" id="PTHR43780:SF2">
    <property type="entry name" value="1-AMINOCYCLOPROPANE-1-CARBOXYLATE DEAMINASE-RELATED"/>
    <property type="match status" value="1"/>
</dbReference>
<evidence type="ECO:0000256" key="5">
    <source>
        <dbReference type="PIRSR" id="PIRSR006278-2"/>
    </source>
</evidence>
<dbReference type="GO" id="GO:1901605">
    <property type="term" value="P:alpha-amino acid metabolic process"/>
    <property type="evidence" value="ECO:0007669"/>
    <property type="project" value="UniProtKB-ARBA"/>
</dbReference>
<proteinExistence type="inferred from homology"/>
<keyword evidence="7" id="KW-0456">Lyase</keyword>
<organism evidence="7">
    <name type="scientific">Clostridium symbiosum</name>
    <name type="common">Bacteroides symbiosus</name>
    <dbReference type="NCBI Taxonomy" id="1512"/>
    <lineage>
        <taxon>Bacteria</taxon>
        <taxon>Bacillati</taxon>
        <taxon>Bacillota</taxon>
        <taxon>Clostridia</taxon>
        <taxon>Lachnospirales</taxon>
        <taxon>Lachnospiraceae</taxon>
        <taxon>Otoolea</taxon>
    </lineage>
</organism>
<dbReference type="Pfam" id="PF00291">
    <property type="entry name" value="PALP"/>
    <property type="match status" value="1"/>
</dbReference>
<evidence type="ECO:0000256" key="1">
    <source>
        <dbReference type="ARBA" id="ARBA00001933"/>
    </source>
</evidence>
<feature type="modified residue" description="N6-(pyridoxal phosphate)lysine" evidence="5">
    <location>
        <position position="56"/>
    </location>
</feature>
<protein>
    <submittedName>
        <fullName evidence="7">L-cysteate sulfo-lyase</fullName>
        <ecNumber evidence="7">4.4.1.25</ecNumber>
    </submittedName>
</protein>
<dbReference type="GO" id="GO:0034011">
    <property type="term" value="F:L-cysteate sulfo-lyase activity"/>
    <property type="evidence" value="ECO:0007669"/>
    <property type="project" value="UniProtKB-EC"/>
</dbReference>
<reference evidence="7" key="1">
    <citation type="submission" date="2019-11" db="EMBL/GenBank/DDBJ databases">
        <authorList>
            <person name="Feng L."/>
        </authorList>
    </citation>
    <scope>NUCLEOTIDE SEQUENCE</scope>
    <source>
        <strain evidence="7">CsymbiosumLFYP84</strain>
    </source>
</reference>
<dbReference type="SUPFAM" id="SSF53686">
    <property type="entry name" value="Tryptophan synthase beta subunit-like PLP-dependent enzymes"/>
    <property type="match status" value="1"/>
</dbReference>
<dbReference type="PANTHER" id="PTHR43780">
    <property type="entry name" value="1-AMINOCYCLOPROPANE-1-CARBOXYLATE DEAMINASE-RELATED"/>
    <property type="match status" value="1"/>
</dbReference>
<comment type="similarity">
    <text evidence="2">Belongs to the ACC deaminase/D-cysteine desulfhydrase family.</text>
</comment>
<evidence type="ECO:0000256" key="4">
    <source>
        <dbReference type="PIRSR" id="PIRSR006278-1"/>
    </source>
</evidence>
<dbReference type="GO" id="GO:0019148">
    <property type="term" value="F:D-cysteine desulfhydrase activity"/>
    <property type="evidence" value="ECO:0007669"/>
    <property type="project" value="TreeGrafter"/>
</dbReference>
<evidence type="ECO:0000259" key="6">
    <source>
        <dbReference type="Pfam" id="PF00291"/>
    </source>
</evidence>
<dbReference type="InterPro" id="IPR036052">
    <property type="entry name" value="TrpB-like_PALP_sf"/>
</dbReference>
<dbReference type="RefSeq" id="WP_003500871.1">
    <property type="nucleotide sequence ID" value="NZ_CABHNX010000224.1"/>
</dbReference>
<name>A0A6N2ZRF7_CLOSY</name>
<keyword evidence="3 5" id="KW-0663">Pyridoxal phosphate</keyword>
<dbReference type="Gene3D" id="3.40.50.1100">
    <property type="match status" value="2"/>
</dbReference>
<accession>A0A6N2ZRF7</accession>
<comment type="cofactor">
    <cofactor evidence="1">
        <name>pyridoxal 5'-phosphate</name>
        <dbReference type="ChEBI" id="CHEBI:597326"/>
    </cofactor>
</comment>